<dbReference type="Proteomes" id="UP001296706">
    <property type="component" value="Unassembled WGS sequence"/>
</dbReference>
<organism evidence="1 2">
    <name type="scientific">Pseudonocardia xinjiangensis</name>
    <dbReference type="NCBI Taxonomy" id="75289"/>
    <lineage>
        <taxon>Bacteria</taxon>
        <taxon>Bacillati</taxon>
        <taxon>Actinomycetota</taxon>
        <taxon>Actinomycetes</taxon>
        <taxon>Pseudonocardiales</taxon>
        <taxon>Pseudonocardiaceae</taxon>
        <taxon>Pseudonocardia</taxon>
    </lineage>
</organism>
<proteinExistence type="predicted"/>
<dbReference type="Pfam" id="PF19372">
    <property type="entry name" value="DUF5947"/>
    <property type="match status" value="1"/>
</dbReference>
<evidence type="ECO:0000313" key="1">
    <source>
        <dbReference type="EMBL" id="NMH78307.1"/>
    </source>
</evidence>
<dbReference type="RefSeq" id="WP_169396383.1">
    <property type="nucleotide sequence ID" value="NZ_BAAAJH010000027.1"/>
</dbReference>
<reference evidence="1 2" key="1">
    <citation type="submission" date="2020-04" db="EMBL/GenBank/DDBJ databases">
        <authorList>
            <person name="Klaysubun C."/>
            <person name="Duangmal K."/>
            <person name="Lipun K."/>
        </authorList>
    </citation>
    <scope>NUCLEOTIDE SEQUENCE [LARGE SCALE GENOMIC DNA]</scope>
    <source>
        <strain evidence="1 2">JCM 11839</strain>
    </source>
</reference>
<protein>
    <submittedName>
        <fullName evidence="1">Uncharacterized protein</fullName>
    </submittedName>
</protein>
<comment type="caution">
    <text evidence="1">The sequence shown here is derived from an EMBL/GenBank/DDBJ whole genome shotgun (WGS) entry which is preliminary data.</text>
</comment>
<keyword evidence="2" id="KW-1185">Reference proteome</keyword>
<accession>A0ABX1RE72</accession>
<name>A0ABX1RE72_9PSEU</name>
<sequence length="223" mass="23866">MASLSSLRRFLADPPDQAPAQEVCELCATPVPARHPHLVQVAERRMICACGPCGFLFDNPGAGGGGYRRVPDRYLSDPDFRLSDAQWDALQIPVGMAFFLRNSAQQKLIACYPSPAGATESELGLEAWTAGVGGGRLAAELEPDVEALLVRRDKAGSGGAQGRAAECLLVPIDACYRLVGLVRLHWRGFDGGAEAWREIDGFFEALRAEARPLAPAAPPEPEA</sequence>
<dbReference type="EMBL" id="JAAXKY010000041">
    <property type="protein sequence ID" value="NMH78307.1"/>
    <property type="molecule type" value="Genomic_DNA"/>
</dbReference>
<evidence type="ECO:0000313" key="2">
    <source>
        <dbReference type="Proteomes" id="UP001296706"/>
    </source>
</evidence>
<gene>
    <name evidence="1" type="ORF">HF577_14580</name>
</gene>
<dbReference type="InterPro" id="IPR045991">
    <property type="entry name" value="DUF5947"/>
</dbReference>